<dbReference type="Proteomes" id="UP000245959">
    <property type="component" value="Unassembled WGS sequence"/>
</dbReference>
<protein>
    <submittedName>
        <fullName evidence="1">Uncharacterized protein</fullName>
    </submittedName>
</protein>
<dbReference type="RefSeq" id="WP_116885280.1">
    <property type="nucleotide sequence ID" value="NZ_CABMMC010000252.1"/>
</dbReference>
<dbReference type="AlphaFoldDB" id="A0A2U1AN97"/>
<accession>A0A2U1AN97</accession>
<proteinExistence type="predicted"/>
<organism evidence="1 2">
    <name type="scientific">Victivallis vadensis</name>
    <dbReference type="NCBI Taxonomy" id="172901"/>
    <lineage>
        <taxon>Bacteria</taxon>
        <taxon>Pseudomonadati</taxon>
        <taxon>Lentisphaerota</taxon>
        <taxon>Lentisphaeria</taxon>
        <taxon>Victivallales</taxon>
        <taxon>Victivallaceae</taxon>
        <taxon>Victivallis</taxon>
    </lineage>
</organism>
<keyword evidence="2" id="KW-1185">Reference proteome</keyword>
<name>A0A2U1AN97_9BACT</name>
<comment type="caution">
    <text evidence="1">The sequence shown here is derived from an EMBL/GenBank/DDBJ whole genome shotgun (WGS) entry which is preliminary data.</text>
</comment>
<evidence type="ECO:0000313" key="2">
    <source>
        <dbReference type="Proteomes" id="UP000245959"/>
    </source>
</evidence>
<dbReference type="EMBL" id="QEKH01000030">
    <property type="protein sequence ID" value="PVY37865.1"/>
    <property type="molecule type" value="Genomic_DNA"/>
</dbReference>
<reference evidence="1 2" key="1">
    <citation type="submission" date="2018-04" db="EMBL/GenBank/DDBJ databases">
        <title>Genomic Encyclopedia of Type Strains, Phase IV (KMG-IV): sequencing the most valuable type-strain genomes for metagenomic binning, comparative biology and taxonomic classification.</title>
        <authorList>
            <person name="Goeker M."/>
        </authorList>
    </citation>
    <scope>NUCLEOTIDE SEQUENCE [LARGE SCALE GENOMIC DNA]</scope>
    <source>
        <strain evidence="1 2">DSM 14823</strain>
    </source>
</reference>
<evidence type="ECO:0000313" key="1">
    <source>
        <dbReference type="EMBL" id="PVY37865.1"/>
    </source>
</evidence>
<sequence length="203" mass="22248">MVRSFSLLLLLTGIPLLAADYTLEIGNRSVPIREGQTVTLPNPGGSQLQITLKPAADASGMRTYSANGITFQYPATVRPQEVDLASGQAKLIKLTDLTMFQVLPKLDAANRKGFIDGTLKGFKTTFPGKVSDRLYPASLTLGGKKWTGSYFKATLDNQEFRFNSYLIDHGDHTYALMLLELSGQAGPDAALVKQLRDTFRFLE</sequence>
<gene>
    <name evidence="1" type="ORF">C8D82_13024</name>
</gene>
<dbReference type="GeneID" id="78296561"/>